<dbReference type="AlphaFoldDB" id="G5GKF9"/>
<dbReference type="eggNOG" id="COG1961">
    <property type="taxonomic scope" value="Bacteria"/>
</dbReference>
<dbReference type="InterPro" id="IPR038109">
    <property type="entry name" value="DNA_bind_recomb_sf"/>
</dbReference>
<dbReference type="PROSITE" id="PS51736">
    <property type="entry name" value="RECOMBINASES_3"/>
    <property type="match status" value="1"/>
</dbReference>
<evidence type="ECO:0000259" key="3">
    <source>
        <dbReference type="PROSITE" id="PS51737"/>
    </source>
</evidence>
<dbReference type="Pfam" id="PF07508">
    <property type="entry name" value="Recombinase"/>
    <property type="match status" value="1"/>
</dbReference>
<accession>G5GKF9</accession>
<dbReference type="Gene3D" id="3.90.1750.20">
    <property type="entry name" value="Putative Large Serine Recombinase, Chain B, Domain 2"/>
    <property type="match status" value="1"/>
</dbReference>
<dbReference type="Proteomes" id="UP000003011">
    <property type="component" value="Unassembled WGS sequence"/>
</dbReference>
<reference evidence="4 5" key="1">
    <citation type="submission" date="2011-08" db="EMBL/GenBank/DDBJ databases">
        <title>The Genome Sequence of Johnsonella ignava ATCC 51276.</title>
        <authorList>
            <consortium name="The Broad Institute Genome Sequencing Platform"/>
            <person name="Earl A."/>
            <person name="Ward D."/>
            <person name="Feldgarden M."/>
            <person name="Gevers D."/>
            <person name="Izard J."/>
            <person name="Blanton J.M."/>
            <person name="Baranova O.V."/>
            <person name="Dewhirst F.E."/>
            <person name="Young S.K."/>
            <person name="Zeng Q."/>
            <person name="Gargeya S."/>
            <person name="Fitzgerald M."/>
            <person name="Haas B."/>
            <person name="Abouelleil A."/>
            <person name="Alvarado L."/>
            <person name="Arachchi H.M."/>
            <person name="Berlin A."/>
            <person name="Brown A."/>
            <person name="Chapman S.B."/>
            <person name="Chen Z."/>
            <person name="Dunbar C."/>
            <person name="Freedman E."/>
            <person name="Gearin G."/>
            <person name="Gellesch M."/>
            <person name="Goldberg J."/>
            <person name="Griggs A."/>
            <person name="Gujja S."/>
            <person name="Heiman D."/>
            <person name="Howarth C."/>
            <person name="Larson L."/>
            <person name="Lui A."/>
            <person name="MacDonald P.J.P."/>
            <person name="Montmayeur A."/>
            <person name="Murphy C."/>
            <person name="Neiman D."/>
            <person name="Pearson M."/>
            <person name="Priest M."/>
            <person name="Roberts A."/>
            <person name="Saif S."/>
            <person name="Shea T."/>
            <person name="Shenoy N."/>
            <person name="Sisk P."/>
            <person name="Stolte C."/>
            <person name="Sykes S."/>
            <person name="Wortman J."/>
            <person name="Nusbaum C."/>
            <person name="Birren B."/>
        </authorList>
    </citation>
    <scope>NUCLEOTIDE SEQUENCE [LARGE SCALE GENOMIC DNA]</scope>
    <source>
        <strain evidence="4 5">ATCC 51276</strain>
    </source>
</reference>
<comment type="caution">
    <text evidence="4">The sequence shown here is derived from an EMBL/GenBank/DDBJ whole genome shotgun (WGS) entry which is preliminary data.</text>
</comment>
<evidence type="ECO:0000313" key="4">
    <source>
        <dbReference type="EMBL" id="EHI54761.1"/>
    </source>
</evidence>
<gene>
    <name evidence="4" type="ORF">HMPREF9333_02050</name>
</gene>
<dbReference type="PANTHER" id="PTHR30461">
    <property type="entry name" value="DNA-INVERTASE FROM LAMBDOID PROPHAGE"/>
    <property type="match status" value="1"/>
</dbReference>
<proteinExistence type="predicted"/>
<evidence type="ECO:0008006" key="6">
    <source>
        <dbReference type="Google" id="ProtNLM"/>
    </source>
</evidence>
<keyword evidence="5" id="KW-1185">Reference proteome</keyword>
<dbReference type="SMART" id="SM00857">
    <property type="entry name" value="Resolvase"/>
    <property type="match status" value="1"/>
</dbReference>
<dbReference type="InterPro" id="IPR006119">
    <property type="entry name" value="Resolv_N"/>
</dbReference>
<dbReference type="InterPro" id="IPR050639">
    <property type="entry name" value="SSR_resolvase"/>
</dbReference>
<organism evidence="4 5">
    <name type="scientific">Johnsonella ignava ATCC 51276</name>
    <dbReference type="NCBI Taxonomy" id="679200"/>
    <lineage>
        <taxon>Bacteria</taxon>
        <taxon>Bacillati</taxon>
        <taxon>Bacillota</taxon>
        <taxon>Clostridia</taxon>
        <taxon>Lachnospirales</taxon>
        <taxon>Lachnospiraceae</taxon>
        <taxon>Johnsonella</taxon>
    </lineage>
</organism>
<dbReference type="PATRIC" id="fig|679200.3.peg.2160"/>
<evidence type="ECO:0000256" key="1">
    <source>
        <dbReference type="SAM" id="Coils"/>
    </source>
</evidence>
<evidence type="ECO:0000259" key="2">
    <source>
        <dbReference type="PROSITE" id="PS51736"/>
    </source>
</evidence>
<sequence>MARTKKRYETSVTEKKNKENLTIYQAGIYTRLSQERKEEYRDKSNSLAMQEELCIKEAKERGIRVVKVYQDYEYSGTNFQRPAFNEMMTDIKERKINCILVKDLSRFGREYLEIGNYIEKVFPFLGVRFISVNDHFDTEHESDDKKSLEITIKNIINDLYAKDISKKVSSTKQAKMKQGYFIGTFAPYGYKAVRKDKGKVLIVDEKVREVVELIFNLAYKGASQVEIARELTKTYTTPWQYMKTGEVLRSTDNKKQWSPSAIRQFLKNEVYIGNMVQGMHEKKSVRKEKGAYKPLDEWVKVEHTHEAVIDEEKFFVIQNLRKEKGDIAREKHNLYNKTKTIDNKYKGLVICKECGQLLKTRHMNTSNDHAGIENKEQYYFFCRGEDYLFENEVHCKIWESEIDKILFRSVKEIINILSSKSDIKNRLQYFYQSQRKDMEINLKTLQDKREHKLLELQKKYEEYVRGELLLDNYQKEKTAIQRQVHSLEEEIKIYFDKQKKAKQKRKEFECFINSLFDMKSKDVNSIDEEFIHKIIDSIQISKNREVIIHFKFDISKEIEVLGGLSYE</sequence>
<dbReference type="RefSeq" id="WP_005541947.1">
    <property type="nucleotide sequence ID" value="NZ_JH378839.1"/>
</dbReference>
<dbReference type="EMBL" id="ACZL01000041">
    <property type="protein sequence ID" value="EHI54761.1"/>
    <property type="molecule type" value="Genomic_DNA"/>
</dbReference>
<dbReference type="PANTHER" id="PTHR30461:SF23">
    <property type="entry name" value="DNA RECOMBINASE-RELATED"/>
    <property type="match status" value="1"/>
</dbReference>
<dbReference type="InterPro" id="IPR011109">
    <property type="entry name" value="DNA_bind_recombinase_dom"/>
</dbReference>
<dbReference type="OrthoDB" id="9784557at2"/>
<dbReference type="SUPFAM" id="SSF53041">
    <property type="entry name" value="Resolvase-like"/>
    <property type="match status" value="1"/>
</dbReference>
<dbReference type="Pfam" id="PF00239">
    <property type="entry name" value="Resolvase"/>
    <property type="match status" value="1"/>
</dbReference>
<name>G5GKF9_9FIRM</name>
<feature type="domain" description="Resolvase/invertase-type recombinase catalytic" evidence="2">
    <location>
        <begin position="25"/>
        <end position="179"/>
    </location>
</feature>
<dbReference type="STRING" id="679200.HMPREF9333_02050"/>
<dbReference type="GO" id="GO:0000150">
    <property type="term" value="F:DNA strand exchange activity"/>
    <property type="evidence" value="ECO:0007669"/>
    <property type="project" value="InterPro"/>
</dbReference>
<feature type="coiled-coil region" evidence="1">
    <location>
        <begin position="435"/>
        <end position="504"/>
    </location>
</feature>
<evidence type="ECO:0000313" key="5">
    <source>
        <dbReference type="Proteomes" id="UP000003011"/>
    </source>
</evidence>
<protein>
    <recommendedName>
        <fullName evidence="6">Recombinase domain-containing protein</fullName>
    </recommendedName>
</protein>
<dbReference type="GO" id="GO:0003677">
    <property type="term" value="F:DNA binding"/>
    <property type="evidence" value="ECO:0007669"/>
    <property type="project" value="InterPro"/>
</dbReference>
<feature type="domain" description="Recombinase" evidence="3">
    <location>
        <begin position="187"/>
        <end position="327"/>
    </location>
</feature>
<dbReference type="HOGENOM" id="CLU_010686_18_2_9"/>
<dbReference type="PROSITE" id="PS51737">
    <property type="entry name" value="RECOMBINASE_DNA_BIND"/>
    <property type="match status" value="1"/>
</dbReference>
<keyword evidence="1" id="KW-0175">Coiled coil</keyword>
<dbReference type="InterPro" id="IPR036162">
    <property type="entry name" value="Resolvase-like_N_sf"/>
</dbReference>
<dbReference type="Gene3D" id="3.40.50.1390">
    <property type="entry name" value="Resolvase, N-terminal catalytic domain"/>
    <property type="match status" value="1"/>
</dbReference>